<organism evidence="2 3">
    <name type="scientific">Araneus ventricosus</name>
    <name type="common">Orbweaver spider</name>
    <name type="synonym">Epeira ventricosa</name>
    <dbReference type="NCBI Taxonomy" id="182803"/>
    <lineage>
        <taxon>Eukaryota</taxon>
        <taxon>Metazoa</taxon>
        <taxon>Ecdysozoa</taxon>
        <taxon>Arthropoda</taxon>
        <taxon>Chelicerata</taxon>
        <taxon>Arachnida</taxon>
        <taxon>Araneae</taxon>
        <taxon>Araneomorphae</taxon>
        <taxon>Entelegynae</taxon>
        <taxon>Araneoidea</taxon>
        <taxon>Araneidae</taxon>
        <taxon>Araneus</taxon>
    </lineage>
</organism>
<evidence type="ECO:0000313" key="1">
    <source>
        <dbReference type="EMBL" id="GBN50775.1"/>
    </source>
</evidence>
<name>A0A4Y2PKR9_ARAVE</name>
<proteinExistence type="predicted"/>
<dbReference type="Proteomes" id="UP000499080">
    <property type="component" value="Unassembled WGS sequence"/>
</dbReference>
<reference evidence="2 3" key="1">
    <citation type="journal article" date="2019" name="Sci. Rep.">
        <title>Orb-weaving spider Araneus ventricosus genome elucidates the spidroin gene catalogue.</title>
        <authorList>
            <person name="Kono N."/>
            <person name="Nakamura H."/>
            <person name="Ohtoshi R."/>
            <person name="Moran D.A.P."/>
            <person name="Shinohara A."/>
            <person name="Yoshida Y."/>
            <person name="Fujiwara M."/>
            <person name="Mori M."/>
            <person name="Tomita M."/>
            <person name="Arakawa K."/>
        </authorList>
    </citation>
    <scope>NUCLEOTIDE SEQUENCE [LARGE SCALE GENOMIC DNA]</scope>
</reference>
<sequence length="89" mass="10464">MGTYLDYQDFSLEILQKFLLCALAVSLVKQKDDAMRKFTGTFRFDCLLTRSTMVQKFDEGDPFRSKNESITLTALVWRYLKFFGEESRL</sequence>
<dbReference type="EMBL" id="BGPR01011332">
    <property type="protein sequence ID" value="GBN50787.1"/>
    <property type="molecule type" value="Genomic_DNA"/>
</dbReference>
<evidence type="ECO:0000313" key="2">
    <source>
        <dbReference type="EMBL" id="GBN50787.1"/>
    </source>
</evidence>
<comment type="caution">
    <text evidence="2">The sequence shown here is derived from an EMBL/GenBank/DDBJ whole genome shotgun (WGS) entry which is preliminary data.</text>
</comment>
<protein>
    <submittedName>
        <fullName evidence="2">Uncharacterized protein</fullName>
    </submittedName>
</protein>
<evidence type="ECO:0000313" key="3">
    <source>
        <dbReference type="Proteomes" id="UP000499080"/>
    </source>
</evidence>
<accession>A0A4Y2PKR9</accession>
<dbReference type="EMBL" id="BGPR01011331">
    <property type="protein sequence ID" value="GBN50775.1"/>
    <property type="molecule type" value="Genomic_DNA"/>
</dbReference>
<gene>
    <name evidence="2" type="ORF">AVEN_118248_1</name>
    <name evidence="1" type="ORF">AVEN_36180_1</name>
</gene>
<dbReference type="AlphaFoldDB" id="A0A4Y2PKR9"/>
<keyword evidence="3" id="KW-1185">Reference proteome</keyword>